<name>A0AA95F013_9BACL</name>
<dbReference type="Proteomes" id="UP001178662">
    <property type="component" value="Chromosome"/>
</dbReference>
<keyword evidence="5" id="KW-1003">Cell membrane</keyword>
<keyword evidence="5" id="KW-0472">Membrane</keyword>
<dbReference type="GO" id="GO:0055052">
    <property type="term" value="C:ATP-binding cassette (ABC) transporter complex, substrate-binding subunit-containing"/>
    <property type="evidence" value="ECO:0007669"/>
    <property type="project" value="TreeGrafter"/>
</dbReference>
<evidence type="ECO:0000256" key="3">
    <source>
        <dbReference type="ARBA" id="ARBA00022597"/>
    </source>
</evidence>
<accession>A0AA95F013</accession>
<keyword evidence="4 5" id="KW-0732">Signal</keyword>
<dbReference type="PRINTS" id="PR00181">
    <property type="entry name" value="MALTOSEBP"/>
</dbReference>
<sequence>MRNKLGILVVFALMLCAVAACGGNNTSEPSSSSPASATTPSSSDNSSESASEDVEVQPETGANLKIWADTTERTFIEAVVPGFTEKYGIQVTIEEVNIPNQAEKLETDGPAKLAADIVMLPHDKLSKLVQANLILPNDLFEEQTRASTLEAAVKASTFDGILYGYPETIETYALFYNRDLVKEVPKTWDDVIAFAETFNDTANKKYTIAWLHNLYFNSMFITPAGGYLFGKEGTDGSDIGLNNEGAIEGLEFYQSLNKIAPIKTNDLTYNVQLELFTTGKLAMTIDGPWSIGAFRDKVNFGIAPLPDYPGGKKTSSLAGVRSFYVNSYTTYPNAAKLLASYLISKESALKDFELANIIPANKEANEDPRIKNDPILSGIVEQFKNSTPMPSIPEMNSMWGPTDAAFASIWNNNEDVKTVMDKAVQSIQDLIKTANNS</sequence>
<feature type="compositionally biased region" description="Low complexity" evidence="6">
    <location>
        <begin position="24"/>
        <end position="49"/>
    </location>
</feature>
<keyword evidence="8" id="KW-1185">Reference proteome</keyword>
<evidence type="ECO:0000256" key="2">
    <source>
        <dbReference type="ARBA" id="ARBA00022448"/>
    </source>
</evidence>
<organism evidence="7 8">
    <name type="scientific">Candidatus Cohnella colombiensis</name>
    <dbReference type="NCBI Taxonomy" id="3121368"/>
    <lineage>
        <taxon>Bacteria</taxon>
        <taxon>Bacillati</taxon>
        <taxon>Bacillota</taxon>
        <taxon>Bacilli</taxon>
        <taxon>Bacillales</taxon>
        <taxon>Paenibacillaceae</taxon>
        <taxon>Cohnella</taxon>
    </lineage>
</organism>
<dbReference type="AlphaFoldDB" id="A0AA95F013"/>
<dbReference type="GO" id="GO:0042956">
    <property type="term" value="P:maltodextrin transmembrane transport"/>
    <property type="evidence" value="ECO:0007669"/>
    <property type="project" value="TreeGrafter"/>
</dbReference>
<dbReference type="InterPro" id="IPR006060">
    <property type="entry name" value="Maltose/Cyclodextrin-bd"/>
</dbReference>
<evidence type="ECO:0000313" key="7">
    <source>
        <dbReference type="EMBL" id="WEK55167.1"/>
    </source>
</evidence>
<feature type="region of interest" description="Disordered" evidence="6">
    <location>
        <begin position="24"/>
        <end position="62"/>
    </location>
</feature>
<feature type="chain" id="PRO_5041516262" description="Maltodextrin-binding protein" evidence="5">
    <location>
        <begin position="23"/>
        <end position="437"/>
    </location>
</feature>
<evidence type="ECO:0000313" key="8">
    <source>
        <dbReference type="Proteomes" id="UP001178662"/>
    </source>
</evidence>
<evidence type="ECO:0000256" key="6">
    <source>
        <dbReference type="SAM" id="MobiDB-lite"/>
    </source>
</evidence>
<dbReference type="PANTHER" id="PTHR30061:SF50">
    <property type="entry name" value="MALTOSE_MALTODEXTRIN-BINDING PERIPLASMIC PROTEIN"/>
    <property type="match status" value="1"/>
</dbReference>
<dbReference type="GO" id="GO:1901982">
    <property type="term" value="F:maltose binding"/>
    <property type="evidence" value="ECO:0007669"/>
    <property type="project" value="TreeGrafter"/>
</dbReference>
<protein>
    <recommendedName>
        <fullName evidence="5">Maltodextrin-binding protein</fullName>
    </recommendedName>
</protein>
<dbReference type="SUPFAM" id="SSF53850">
    <property type="entry name" value="Periplasmic binding protein-like II"/>
    <property type="match status" value="1"/>
</dbReference>
<comment type="subcellular location">
    <subcellularLocation>
        <location evidence="5">Cell membrane</location>
        <topology evidence="5">Lipid-anchor</topology>
    </subcellularLocation>
</comment>
<dbReference type="CDD" id="cd13586">
    <property type="entry name" value="PBP2_Maltose_binding_like"/>
    <property type="match status" value="1"/>
</dbReference>
<dbReference type="PROSITE" id="PS51257">
    <property type="entry name" value="PROKAR_LIPOPROTEIN"/>
    <property type="match status" value="1"/>
</dbReference>
<reference evidence="7" key="1">
    <citation type="submission" date="2023-03" db="EMBL/GenBank/DDBJ databases">
        <title>Andean soil-derived lignocellulolytic bacterial consortium as a source of novel taxa and putative plastic-active enzymes.</title>
        <authorList>
            <person name="Diaz-Garcia L."/>
            <person name="Chuvochina M."/>
            <person name="Feuerriegel G."/>
            <person name="Bunk B."/>
            <person name="Sproer C."/>
            <person name="Streit W.R."/>
            <person name="Rodriguez L.M."/>
            <person name="Overmann J."/>
            <person name="Jimenez D.J."/>
        </authorList>
    </citation>
    <scope>NUCLEOTIDE SEQUENCE</scope>
    <source>
        <strain evidence="7">MAG 2441</strain>
    </source>
</reference>
<dbReference type="InterPro" id="IPR006059">
    <property type="entry name" value="SBP"/>
</dbReference>
<evidence type="ECO:0000256" key="5">
    <source>
        <dbReference type="RuleBase" id="RU365005"/>
    </source>
</evidence>
<keyword evidence="3 5" id="KW-0762">Sugar transport</keyword>
<feature type="signal peptide" evidence="5">
    <location>
        <begin position="1"/>
        <end position="22"/>
    </location>
</feature>
<gene>
    <name evidence="7" type="ORF">P0Y55_03630</name>
</gene>
<evidence type="ECO:0000256" key="1">
    <source>
        <dbReference type="ARBA" id="ARBA00008520"/>
    </source>
</evidence>
<dbReference type="Gene3D" id="3.40.190.10">
    <property type="entry name" value="Periplasmic binding protein-like II"/>
    <property type="match status" value="2"/>
</dbReference>
<dbReference type="PANTHER" id="PTHR30061">
    <property type="entry name" value="MALTOSE-BINDING PERIPLASMIC PROTEIN"/>
    <property type="match status" value="1"/>
</dbReference>
<dbReference type="GO" id="GO:0015768">
    <property type="term" value="P:maltose transport"/>
    <property type="evidence" value="ECO:0007669"/>
    <property type="project" value="TreeGrafter"/>
</dbReference>
<dbReference type="EMBL" id="CP119317">
    <property type="protein sequence ID" value="WEK55167.1"/>
    <property type="molecule type" value="Genomic_DNA"/>
</dbReference>
<comment type="similarity">
    <text evidence="1 5">Belongs to the bacterial solute-binding protein 1 family.</text>
</comment>
<keyword evidence="2 5" id="KW-0813">Transport</keyword>
<dbReference type="GO" id="GO:0015144">
    <property type="term" value="F:carbohydrate transmembrane transporter activity"/>
    <property type="evidence" value="ECO:0007669"/>
    <property type="project" value="InterPro"/>
</dbReference>
<keyword evidence="5" id="KW-0449">Lipoprotein</keyword>
<proteinExistence type="inferred from homology"/>
<evidence type="ECO:0000256" key="4">
    <source>
        <dbReference type="ARBA" id="ARBA00022729"/>
    </source>
</evidence>
<dbReference type="Pfam" id="PF13416">
    <property type="entry name" value="SBP_bac_8"/>
    <property type="match status" value="1"/>
</dbReference>